<evidence type="ECO:0000313" key="3">
    <source>
        <dbReference type="Proteomes" id="UP000059680"/>
    </source>
</evidence>
<feature type="region of interest" description="Disordered" evidence="1">
    <location>
        <begin position="182"/>
        <end position="226"/>
    </location>
</feature>
<keyword evidence="3" id="KW-1185">Reference proteome</keyword>
<reference evidence="2 3" key="3">
    <citation type="journal article" date="2013" name="Rice">
        <title>Improvement of the Oryza sativa Nipponbare reference genome using next generation sequence and optical map data.</title>
        <authorList>
            <person name="Kawahara Y."/>
            <person name="de la Bastide M."/>
            <person name="Hamilton J.P."/>
            <person name="Kanamori H."/>
            <person name="McCombie W.R."/>
            <person name="Ouyang S."/>
            <person name="Schwartz D.C."/>
            <person name="Tanaka T."/>
            <person name="Wu J."/>
            <person name="Zhou S."/>
            <person name="Childs K.L."/>
            <person name="Davidson R.M."/>
            <person name="Lin H."/>
            <person name="Quesada-Ocampo L."/>
            <person name="Vaillancourt B."/>
            <person name="Sakai H."/>
            <person name="Lee S.S."/>
            <person name="Kim J."/>
            <person name="Numa H."/>
            <person name="Itoh T."/>
            <person name="Buell C.R."/>
            <person name="Matsumoto T."/>
        </authorList>
    </citation>
    <scope>NUCLEOTIDE SEQUENCE [LARGE SCALE GENOMIC DNA]</scope>
    <source>
        <strain evidence="3">cv. Nipponbare</strain>
    </source>
</reference>
<dbReference type="Proteomes" id="UP000059680">
    <property type="component" value="Chromosome 3"/>
</dbReference>
<evidence type="ECO:0000256" key="1">
    <source>
        <dbReference type="SAM" id="MobiDB-lite"/>
    </source>
</evidence>
<proteinExistence type="predicted"/>
<gene>
    <name evidence="2" type="ordered locus">Os03g0121250</name>
    <name evidence="2" type="ORF">OSNPB_030121250</name>
</gene>
<feature type="compositionally biased region" description="Basic residues" evidence="1">
    <location>
        <begin position="199"/>
        <end position="217"/>
    </location>
</feature>
<dbReference type="EMBL" id="AP014959">
    <property type="protein sequence ID" value="BAS82027.1"/>
    <property type="molecule type" value="Genomic_DNA"/>
</dbReference>
<organism evidence="2 3">
    <name type="scientific">Oryza sativa subsp. japonica</name>
    <name type="common">Rice</name>
    <dbReference type="NCBI Taxonomy" id="39947"/>
    <lineage>
        <taxon>Eukaryota</taxon>
        <taxon>Viridiplantae</taxon>
        <taxon>Streptophyta</taxon>
        <taxon>Embryophyta</taxon>
        <taxon>Tracheophyta</taxon>
        <taxon>Spermatophyta</taxon>
        <taxon>Magnoliopsida</taxon>
        <taxon>Liliopsida</taxon>
        <taxon>Poales</taxon>
        <taxon>Poaceae</taxon>
        <taxon>BOP clade</taxon>
        <taxon>Oryzoideae</taxon>
        <taxon>Oryzeae</taxon>
        <taxon>Oryzinae</taxon>
        <taxon>Oryza</taxon>
        <taxon>Oryza sativa</taxon>
    </lineage>
</organism>
<dbReference type="Gramene" id="Os03t0121250-00">
    <property type="protein sequence ID" value="Os03t0121250-00"/>
    <property type="gene ID" value="Os03g0121250"/>
</dbReference>
<accession>A0A0P0VSP0</accession>
<evidence type="ECO:0000313" key="2">
    <source>
        <dbReference type="EMBL" id="BAS82027.1"/>
    </source>
</evidence>
<dbReference type="AlphaFoldDB" id="A0A0P0VSP0"/>
<reference evidence="3" key="1">
    <citation type="journal article" date="2005" name="Nature">
        <title>The map-based sequence of the rice genome.</title>
        <authorList>
            <consortium name="International rice genome sequencing project (IRGSP)"/>
            <person name="Matsumoto T."/>
            <person name="Wu J."/>
            <person name="Kanamori H."/>
            <person name="Katayose Y."/>
            <person name="Fujisawa M."/>
            <person name="Namiki N."/>
            <person name="Mizuno H."/>
            <person name="Yamamoto K."/>
            <person name="Antonio B.A."/>
            <person name="Baba T."/>
            <person name="Sakata K."/>
            <person name="Nagamura Y."/>
            <person name="Aoki H."/>
            <person name="Arikawa K."/>
            <person name="Arita K."/>
            <person name="Bito T."/>
            <person name="Chiden Y."/>
            <person name="Fujitsuka N."/>
            <person name="Fukunaka R."/>
            <person name="Hamada M."/>
            <person name="Harada C."/>
            <person name="Hayashi A."/>
            <person name="Hijishita S."/>
            <person name="Honda M."/>
            <person name="Hosokawa S."/>
            <person name="Ichikawa Y."/>
            <person name="Idonuma A."/>
            <person name="Iijima M."/>
            <person name="Ikeda M."/>
            <person name="Ikeno M."/>
            <person name="Ito K."/>
            <person name="Ito S."/>
            <person name="Ito T."/>
            <person name="Ito Y."/>
            <person name="Ito Y."/>
            <person name="Iwabuchi A."/>
            <person name="Kamiya K."/>
            <person name="Karasawa W."/>
            <person name="Kurita K."/>
            <person name="Katagiri S."/>
            <person name="Kikuta A."/>
            <person name="Kobayashi H."/>
            <person name="Kobayashi N."/>
            <person name="Machita K."/>
            <person name="Maehara T."/>
            <person name="Masukawa M."/>
            <person name="Mizubayashi T."/>
            <person name="Mukai Y."/>
            <person name="Nagasaki H."/>
            <person name="Nagata Y."/>
            <person name="Naito S."/>
            <person name="Nakashima M."/>
            <person name="Nakama Y."/>
            <person name="Nakamichi Y."/>
            <person name="Nakamura M."/>
            <person name="Meguro A."/>
            <person name="Negishi M."/>
            <person name="Ohta I."/>
            <person name="Ohta T."/>
            <person name="Okamoto M."/>
            <person name="Ono N."/>
            <person name="Saji S."/>
            <person name="Sakaguchi M."/>
            <person name="Sakai K."/>
            <person name="Shibata M."/>
            <person name="Shimokawa T."/>
            <person name="Song J."/>
            <person name="Takazaki Y."/>
            <person name="Terasawa K."/>
            <person name="Tsugane M."/>
            <person name="Tsuji K."/>
            <person name="Ueda S."/>
            <person name="Waki K."/>
            <person name="Yamagata H."/>
            <person name="Yamamoto M."/>
            <person name="Yamamoto S."/>
            <person name="Yamane H."/>
            <person name="Yoshiki S."/>
            <person name="Yoshihara R."/>
            <person name="Yukawa K."/>
            <person name="Zhong H."/>
            <person name="Yano M."/>
            <person name="Yuan Q."/>
            <person name="Ouyang S."/>
            <person name="Liu J."/>
            <person name="Jones K.M."/>
            <person name="Gansberger K."/>
            <person name="Moffat K."/>
            <person name="Hill J."/>
            <person name="Bera J."/>
            <person name="Fadrosh D."/>
            <person name="Jin S."/>
            <person name="Johri S."/>
            <person name="Kim M."/>
            <person name="Overton L."/>
            <person name="Reardon M."/>
            <person name="Tsitrin T."/>
            <person name="Vuong H."/>
            <person name="Weaver B."/>
            <person name="Ciecko A."/>
            <person name="Tallon L."/>
            <person name="Jackson J."/>
            <person name="Pai G."/>
            <person name="Aken S.V."/>
            <person name="Utterback T."/>
            <person name="Reidmuller S."/>
            <person name="Feldblyum T."/>
            <person name="Hsiao J."/>
            <person name="Zismann V."/>
            <person name="Iobst S."/>
            <person name="de Vazeille A.R."/>
            <person name="Buell C.R."/>
            <person name="Ying K."/>
            <person name="Li Y."/>
            <person name="Lu T."/>
            <person name="Huang Y."/>
            <person name="Zhao Q."/>
            <person name="Feng Q."/>
            <person name="Zhang L."/>
            <person name="Zhu J."/>
            <person name="Weng Q."/>
            <person name="Mu J."/>
            <person name="Lu Y."/>
            <person name="Fan D."/>
            <person name="Liu Y."/>
            <person name="Guan J."/>
            <person name="Zhang Y."/>
            <person name="Yu S."/>
            <person name="Liu X."/>
            <person name="Zhang Y."/>
            <person name="Hong G."/>
            <person name="Han B."/>
            <person name="Choisne N."/>
            <person name="Demange N."/>
            <person name="Orjeda G."/>
            <person name="Samain S."/>
            <person name="Cattolico L."/>
            <person name="Pelletier E."/>
            <person name="Couloux A."/>
            <person name="Segurens B."/>
            <person name="Wincker P."/>
            <person name="D'Hont A."/>
            <person name="Scarpelli C."/>
            <person name="Weissenbach J."/>
            <person name="Salanoubat M."/>
            <person name="Quetier F."/>
            <person name="Yu Y."/>
            <person name="Kim H.R."/>
            <person name="Rambo T."/>
            <person name="Currie J."/>
            <person name="Collura K."/>
            <person name="Luo M."/>
            <person name="Yang T."/>
            <person name="Ammiraju J.S.S."/>
            <person name="Engler F."/>
            <person name="Soderlund C."/>
            <person name="Wing R.A."/>
            <person name="Palmer L.E."/>
            <person name="de la Bastide M."/>
            <person name="Spiegel L."/>
            <person name="Nascimento L."/>
            <person name="Zutavern T."/>
            <person name="O'Shaughnessy A."/>
            <person name="Dike S."/>
            <person name="Dedhia N."/>
            <person name="Preston R."/>
            <person name="Balija V."/>
            <person name="McCombie W.R."/>
            <person name="Chow T."/>
            <person name="Chen H."/>
            <person name="Chung M."/>
            <person name="Chen C."/>
            <person name="Shaw J."/>
            <person name="Wu H."/>
            <person name="Hsiao K."/>
            <person name="Chao Y."/>
            <person name="Chu M."/>
            <person name="Cheng C."/>
            <person name="Hour A."/>
            <person name="Lee P."/>
            <person name="Lin S."/>
            <person name="Lin Y."/>
            <person name="Liou J."/>
            <person name="Liu S."/>
            <person name="Hsing Y."/>
            <person name="Raghuvanshi S."/>
            <person name="Mohanty A."/>
            <person name="Bharti A.K."/>
            <person name="Gaur A."/>
            <person name="Gupta V."/>
            <person name="Kumar D."/>
            <person name="Ravi V."/>
            <person name="Vij S."/>
            <person name="Kapur A."/>
            <person name="Khurana P."/>
            <person name="Khurana P."/>
            <person name="Khurana J.P."/>
            <person name="Tyagi A.K."/>
            <person name="Gaikwad K."/>
            <person name="Singh A."/>
            <person name="Dalal V."/>
            <person name="Srivastava S."/>
            <person name="Dixit A."/>
            <person name="Pal A.K."/>
            <person name="Ghazi I.A."/>
            <person name="Yadav M."/>
            <person name="Pandit A."/>
            <person name="Bhargava A."/>
            <person name="Sureshbabu K."/>
            <person name="Batra K."/>
            <person name="Sharma T.R."/>
            <person name="Mohapatra T."/>
            <person name="Singh N.K."/>
            <person name="Messing J."/>
            <person name="Nelson A.B."/>
            <person name="Fuks G."/>
            <person name="Kavchok S."/>
            <person name="Keizer G."/>
            <person name="Linton E."/>
            <person name="Llaca V."/>
            <person name="Song R."/>
            <person name="Tanyolac B."/>
            <person name="Young S."/>
            <person name="Ho-Il K."/>
            <person name="Hahn J.H."/>
            <person name="Sangsakoo G."/>
            <person name="Vanavichit A."/>
            <person name="de Mattos Luiz.A.T."/>
            <person name="Zimmer P.D."/>
            <person name="Malone G."/>
            <person name="Dellagostin O."/>
            <person name="de Oliveira A.C."/>
            <person name="Bevan M."/>
            <person name="Bancroft I."/>
            <person name="Minx P."/>
            <person name="Cordum H."/>
            <person name="Wilson R."/>
            <person name="Cheng Z."/>
            <person name="Jin W."/>
            <person name="Jiang J."/>
            <person name="Leong S.A."/>
            <person name="Iwama H."/>
            <person name="Gojobori T."/>
            <person name="Itoh T."/>
            <person name="Niimura Y."/>
            <person name="Fujii Y."/>
            <person name="Habara T."/>
            <person name="Sakai H."/>
            <person name="Sato Y."/>
            <person name="Wilson G."/>
            <person name="Kumar K."/>
            <person name="McCouch S."/>
            <person name="Juretic N."/>
            <person name="Hoen D."/>
            <person name="Wright S."/>
            <person name="Bruskiewich R."/>
            <person name="Bureau T."/>
            <person name="Miyao A."/>
            <person name="Hirochika H."/>
            <person name="Nishikawa T."/>
            <person name="Kadowaki K."/>
            <person name="Sugiura M."/>
            <person name="Burr B."/>
            <person name="Sasaki T."/>
        </authorList>
    </citation>
    <scope>NUCLEOTIDE SEQUENCE [LARGE SCALE GENOMIC DNA]</scope>
    <source>
        <strain evidence="3">cv. Nipponbare</strain>
    </source>
</reference>
<dbReference type="InParanoid" id="A0A0P0VSP0"/>
<name>A0A0P0VSP0_ORYSJ</name>
<reference evidence="2 3" key="2">
    <citation type="journal article" date="2013" name="Plant Cell Physiol.">
        <title>Rice Annotation Project Database (RAP-DB): an integrative and interactive database for rice genomics.</title>
        <authorList>
            <person name="Sakai H."/>
            <person name="Lee S.S."/>
            <person name="Tanaka T."/>
            <person name="Numa H."/>
            <person name="Kim J."/>
            <person name="Kawahara Y."/>
            <person name="Wakimoto H."/>
            <person name="Yang C.C."/>
            <person name="Iwamoto M."/>
            <person name="Abe T."/>
            <person name="Yamada Y."/>
            <person name="Muto A."/>
            <person name="Inokuchi H."/>
            <person name="Ikemura T."/>
            <person name="Matsumoto T."/>
            <person name="Sasaki T."/>
            <person name="Itoh T."/>
        </authorList>
    </citation>
    <scope>NUCLEOTIDE SEQUENCE [LARGE SCALE GENOMIC DNA]</scope>
    <source>
        <strain evidence="3">cv. Nipponbare</strain>
    </source>
</reference>
<dbReference type="PaxDb" id="39947-A0A0P0VSP0"/>
<feature type="compositionally biased region" description="Basic and acidic residues" evidence="1">
    <location>
        <begin position="20"/>
        <end position="30"/>
    </location>
</feature>
<sequence>VDRSAGHPAVCPDGAGVAGEHADGAHLDHGGGEVGLERVRVVGVADDLRGGGLVGEERLVGAEQSPVSDNGGVVVGVKGVGRDGVHGHHPRRGLPLLLRALRRQRGDVAGVHAGVLPGVGARRVEAVAEGAAVRHADGVRARQCHHFRLGEPLGAEHLVQLRHVRRRRRQVPVRLLRHRHVAVSPPPRHLKTYVPARGRPGRRRRGRRRRRRRRSRPSRGGTWRCR</sequence>
<protein>
    <submittedName>
        <fullName evidence="2">Os03g0121250 protein</fullName>
    </submittedName>
</protein>
<dbReference type="FunCoup" id="A0A0P0VSP0">
    <property type="interactions" value="35"/>
</dbReference>
<feature type="non-terminal residue" evidence="2">
    <location>
        <position position="1"/>
    </location>
</feature>
<feature type="region of interest" description="Disordered" evidence="1">
    <location>
        <begin position="1"/>
        <end position="30"/>
    </location>
</feature>